<dbReference type="AlphaFoldDB" id="A0A286EG21"/>
<evidence type="ECO:0000313" key="1">
    <source>
        <dbReference type="EMBL" id="SOD69875.1"/>
    </source>
</evidence>
<evidence type="ECO:0000313" key="2">
    <source>
        <dbReference type="Proteomes" id="UP000219669"/>
    </source>
</evidence>
<gene>
    <name evidence="1" type="ORF">SAMN02746062_01873</name>
</gene>
<dbReference type="Proteomes" id="UP000219669">
    <property type="component" value="Unassembled WGS sequence"/>
</dbReference>
<protein>
    <submittedName>
        <fullName evidence="1">Uncharacterized protein</fullName>
    </submittedName>
</protein>
<proteinExistence type="predicted"/>
<dbReference type="EMBL" id="OCNF01000019">
    <property type="protein sequence ID" value="SOD69875.1"/>
    <property type="molecule type" value="Genomic_DNA"/>
</dbReference>
<accession>A0A286EG21</accession>
<organism evidence="1 2">
    <name type="scientific">Alysiella filiformis DSM 16848</name>
    <dbReference type="NCBI Taxonomy" id="1120981"/>
    <lineage>
        <taxon>Bacteria</taxon>
        <taxon>Pseudomonadati</taxon>
        <taxon>Pseudomonadota</taxon>
        <taxon>Betaproteobacteria</taxon>
        <taxon>Neisseriales</taxon>
        <taxon>Neisseriaceae</taxon>
        <taxon>Alysiella</taxon>
    </lineage>
</organism>
<reference evidence="1 2" key="1">
    <citation type="submission" date="2017-09" db="EMBL/GenBank/DDBJ databases">
        <authorList>
            <person name="Ehlers B."/>
            <person name="Leendertz F.H."/>
        </authorList>
    </citation>
    <scope>NUCLEOTIDE SEQUENCE [LARGE SCALE GENOMIC DNA]</scope>
    <source>
        <strain evidence="1 2">DSM 16848</strain>
    </source>
</reference>
<keyword evidence="2" id="KW-1185">Reference proteome</keyword>
<dbReference type="RefSeq" id="WP_097114850.1">
    <property type="nucleotide sequence ID" value="NZ_CP083931.1"/>
</dbReference>
<dbReference type="OrthoDB" id="6646492at2"/>
<sequence length="312" mass="36084">MLKKIMFLSVCCVGNAAWSQGIWVDNQHEKASQNITQWANKLDNWFGEPNPDDPASATLRVMVDTHWHQHDGVKVKPRVRGNVRLPTLKEKVSVVFGDETLDNEILDSSRDAHHWVYRDAKKFNQKQSRDENSSLALRWGNLNRHWGVQTDADVGVRSGSDVYLRLKAKKDVYQNQDLTTQVSQIYRYGVKSKHFARSSIEIQKQQSPNVLIANHTHADYVHHKGEKGWSWGNSTYRQHHFSGSRRLNYGIQASGAIGGSKHQFNSYGIFASWRQPVWRNWLFAQTEVQYANNRDEKRKHYPSGMLRLEAIF</sequence>
<name>A0A286EG21_9NEIS</name>